<proteinExistence type="predicted"/>
<keyword evidence="2" id="KW-1185">Reference proteome</keyword>
<protein>
    <submittedName>
        <fullName evidence="1">Uncharacterized protein</fullName>
    </submittedName>
</protein>
<sequence length="36" mass="4162">MLTPRQRFTLSVTLSMTAIALWAAASYLRGHVIWWL</sequence>
<dbReference type="AlphaFoldDB" id="A0A1H0CFD2"/>
<gene>
    <name evidence="1" type="ORF">SAMN05216360_109136</name>
</gene>
<dbReference type="Proteomes" id="UP000198704">
    <property type="component" value="Unassembled WGS sequence"/>
</dbReference>
<dbReference type="EMBL" id="FNHS01000009">
    <property type="protein sequence ID" value="SDN56501.1"/>
    <property type="molecule type" value="Genomic_DNA"/>
</dbReference>
<evidence type="ECO:0000313" key="1">
    <source>
        <dbReference type="EMBL" id="SDN56501.1"/>
    </source>
</evidence>
<evidence type="ECO:0000313" key="2">
    <source>
        <dbReference type="Proteomes" id="UP000198704"/>
    </source>
</evidence>
<accession>A0A1H0CFD2</accession>
<organism evidence="1 2">
    <name type="scientific">Methylobacterium phyllostachyos</name>
    <dbReference type="NCBI Taxonomy" id="582672"/>
    <lineage>
        <taxon>Bacteria</taxon>
        <taxon>Pseudomonadati</taxon>
        <taxon>Pseudomonadota</taxon>
        <taxon>Alphaproteobacteria</taxon>
        <taxon>Hyphomicrobiales</taxon>
        <taxon>Methylobacteriaceae</taxon>
        <taxon>Methylobacterium</taxon>
    </lineage>
</organism>
<name>A0A1H0CFD2_9HYPH</name>
<reference evidence="2" key="1">
    <citation type="submission" date="2016-10" db="EMBL/GenBank/DDBJ databases">
        <authorList>
            <person name="Varghese N."/>
            <person name="Submissions S."/>
        </authorList>
    </citation>
    <scope>NUCLEOTIDE SEQUENCE [LARGE SCALE GENOMIC DNA]</scope>
    <source>
        <strain evidence="2">BL47</strain>
    </source>
</reference>